<proteinExistence type="predicted"/>
<evidence type="ECO:0000259" key="7">
    <source>
        <dbReference type="PROSITE" id="PS50157"/>
    </source>
</evidence>
<evidence type="ECO:0000256" key="3">
    <source>
        <dbReference type="ARBA" id="ARBA00022833"/>
    </source>
</evidence>
<dbReference type="WBParaSite" id="jg23263">
    <property type="protein sequence ID" value="jg23263"/>
    <property type="gene ID" value="jg23263"/>
</dbReference>
<dbReference type="PANTHER" id="PTHR44029">
    <property type="entry name" value="DNAJ HOMOLOG SUBFAMILY C MEMBER 21"/>
    <property type="match status" value="1"/>
</dbReference>
<dbReference type="AlphaFoldDB" id="A0A915DV26"/>
<feature type="compositionally biased region" description="Basic and acidic residues" evidence="6">
    <location>
        <begin position="279"/>
        <end position="290"/>
    </location>
</feature>
<accession>A0A915DV26</accession>
<keyword evidence="2 4" id="KW-0863">Zinc-finger</keyword>
<evidence type="ECO:0000313" key="9">
    <source>
        <dbReference type="WBParaSite" id="jg23263"/>
    </source>
</evidence>
<keyword evidence="3" id="KW-0862">Zinc</keyword>
<dbReference type="SUPFAM" id="SSF57667">
    <property type="entry name" value="beta-beta-alpha zinc fingers"/>
    <property type="match status" value="1"/>
</dbReference>
<keyword evidence="1" id="KW-0479">Metal-binding</keyword>
<dbReference type="Proteomes" id="UP000887574">
    <property type="component" value="Unplaced"/>
</dbReference>
<name>A0A915DV26_9BILA</name>
<keyword evidence="5" id="KW-0175">Coiled coil</keyword>
<feature type="coiled-coil region" evidence="5">
    <location>
        <begin position="27"/>
        <end position="63"/>
    </location>
</feature>
<dbReference type="PANTHER" id="PTHR44029:SF1">
    <property type="entry name" value="DNAJ HOMOLOG SUBFAMILY C MEMBER 21"/>
    <property type="match status" value="1"/>
</dbReference>
<dbReference type="PROSITE" id="PS50157">
    <property type="entry name" value="ZINC_FINGER_C2H2_2"/>
    <property type="match status" value="1"/>
</dbReference>
<dbReference type="InterPro" id="IPR036236">
    <property type="entry name" value="Znf_C2H2_sf"/>
</dbReference>
<dbReference type="InterPro" id="IPR051964">
    <property type="entry name" value="Chaperone_stress_response"/>
</dbReference>
<dbReference type="InterPro" id="IPR022755">
    <property type="entry name" value="Znf_C2H2_jaz"/>
</dbReference>
<dbReference type="PROSITE" id="PS00028">
    <property type="entry name" value="ZINC_FINGER_C2H2_1"/>
    <property type="match status" value="2"/>
</dbReference>
<organism evidence="8 9">
    <name type="scientific">Ditylenchus dipsaci</name>
    <dbReference type="NCBI Taxonomy" id="166011"/>
    <lineage>
        <taxon>Eukaryota</taxon>
        <taxon>Metazoa</taxon>
        <taxon>Ecdysozoa</taxon>
        <taxon>Nematoda</taxon>
        <taxon>Chromadorea</taxon>
        <taxon>Rhabditida</taxon>
        <taxon>Tylenchina</taxon>
        <taxon>Tylenchomorpha</taxon>
        <taxon>Sphaerularioidea</taxon>
        <taxon>Anguinidae</taxon>
        <taxon>Anguininae</taxon>
        <taxon>Ditylenchus</taxon>
    </lineage>
</organism>
<sequence>MEKENKKFRDAAKKTRSEEIQKLVMHVRKLDKRVKQNRERLELKRQQQLKRAAEQQKLDIRRNLENIGEYEISEEAQTEHRRDLEDIEKLLDVEFGTLEDDADKVSEGNSDGGNTSECIVCEKSFKSTMAFNNHQKSRKHRLMVETLRKHMKEDDQLLFAETNELEDDSLANPQEDQLPEASALSFEELKIADVEEKHIIQSSDITCGGAAKSAKSKRRNQTKSKGIECQVGVKGKDAGPTVPVPSTCQMCSETFESKSKLHNHLKETGHASVKSSVDYADKGAKKKEVTNAKNKKQLKSKEF</sequence>
<dbReference type="GO" id="GO:0008270">
    <property type="term" value="F:zinc ion binding"/>
    <property type="evidence" value="ECO:0007669"/>
    <property type="project" value="UniProtKB-KW"/>
</dbReference>
<dbReference type="GO" id="GO:0005737">
    <property type="term" value="C:cytoplasm"/>
    <property type="evidence" value="ECO:0007669"/>
    <property type="project" value="TreeGrafter"/>
</dbReference>
<feature type="region of interest" description="Disordered" evidence="6">
    <location>
        <begin position="266"/>
        <end position="303"/>
    </location>
</feature>
<feature type="compositionally biased region" description="Basic residues" evidence="6">
    <location>
        <begin position="293"/>
        <end position="303"/>
    </location>
</feature>
<dbReference type="InterPro" id="IPR013087">
    <property type="entry name" value="Znf_C2H2_type"/>
</dbReference>
<evidence type="ECO:0000313" key="8">
    <source>
        <dbReference type="Proteomes" id="UP000887574"/>
    </source>
</evidence>
<evidence type="ECO:0000256" key="4">
    <source>
        <dbReference type="PROSITE-ProRule" id="PRU00042"/>
    </source>
</evidence>
<evidence type="ECO:0000256" key="1">
    <source>
        <dbReference type="ARBA" id="ARBA00022723"/>
    </source>
</evidence>
<evidence type="ECO:0000256" key="6">
    <source>
        <dbReference type="SAM" id="MobiDB-lite"/>
    </source>
</evidence>
<evidence type="ECO:0000256" key="5">
    <source>
        <dbReference type="SAM" id="Coils"/>
    </source>
</evidence>
<keyword evidence="8" id="KW-1185">Reference proteome</keyword>
<dbReference type="Pfam" id="PF12171">
    <property type="entry name" value="zf-C2H2_jaz"/>
    <property type="match status" value="1"/>
</dbReference>
<protein>
    <submittedName>
        <fullName evidence="9">C2H2-type domain-containing protein</fullName>
    </submittedName>
</protein>
<reference evidence="9" key="1">
    <citation type="submission" date="2022-11" db="UniProtKB">
        <authorList>
            <consortium name="WormBaseParasite"/>
        </authorList>
    </citation>
    <scope>IDENTIFICATION</scope>
</reference>
<dbReference type="Gene3D" id="3.30.160.60">
    <property type="entry name" value="Classic Zinc Finger"/>
    <property type="match status" value="1"/>
</dbReference>
<dbReference type="SMART" id="SM00355">
    <property type="entry name" value="ZnF_C2H2"/>
    <property type="match status" value="2"/>
</dbReference>
<evidence type="ECO:0000256" key="2">
    <source>
        <dbReference type="ARBA" id="ARBA00022771"/>
    </source>
</evidence>
<feature type="domain" description="C2H2-type" evidence="7">
    <location>
        <begin position="246"/>
        <end position="275"/>
    </location>
</feature>